<dbReference type="InterPro" id="IPR023187">
    <property type="entry name" value="Tscrpt_reg_MarR-type_CS"/>
</dbReference>
<dbReference type="PROSITE" id="PS01117">
    <property type="entry name" value="HTH_MARR_1"/>
    <property type="match status" value="1"/>
</dbReference>
<dbReference type="GO" id="GO:0006950">
    <property type="term" value="P:response to stress"/>
    <property type="evidence" value="ECO:0007669"/>
    <property type="project" value="TreeGrafter"/>
</dbReference>
<dbReference type="Pfam" id="PF12802">
    <property type="entry name" value="MarR_2"/>
    <property type="match status" value="1"/>
</dbReference>
<dbReference type="OrthoDB" id="6196575at2"/>
<dbReference type="SMART" id="SM00347">
    <property type="entry name" value="HTH_MARR"/>
    <property type="match status" value="1"/>
</dbReference>
<dbReference type="InterPro" id="IPR036390">
    <property type="entry name" value="WH_DNA-bd_sf"/>
</dbReference>
<gene>
    <name evidence="5" type="ORF">ABT58_12270</name>
</gene>
<proteinExistence type="predicted"/>
<dbReference type="PATRIC" id="fig|754436.4.peg.2605"/>
<dbReference type="GO" id="GO:0003700">
    <property type="term" value="F:DNA-binding transcription factor activity"/>
    <property type="evidence" value="ECO:0007669"/>
    <property type="project" value="InterPro"/>
</dbReference>
<dbReference type="PRINTS" id="PR00598">
    <property type="entry name" value="HTHMARR"/>
</dbReference>
<evidence type="ECO:0000259" key="4">
    <source>
        <dbReference type="PROSITE" id="PS50995"/>
    </source>
</evidence>
<dbReference type="AlphaFoldDB" id="A0A0J1GLU7"/>
<reference evidence="5 6" key="1">
    <citation type="submission" date="2015-05" db="EMBL/GenBank/DDBJ databases">
        <title>Photobacterium galathea sp. nov.</title>
        <authorList>
            <person name="Machado H."/>
            <person name="Gram L."/>
        </authorList>
    </citation>
    <scope>NUCLEOTIDE SEQUENCE [LARGE SCALE GENOMIC DNA]</scope>
    <source>
        <strain evidence="5 6">DSM 25995</strain>
    </source>
</reference>
<dbReference type="RefSeq" id="WP_047874700.1">
    <property type="nucleotide sequence ID" value="NZ_BMYC01000004.1"/>
</dbReference>
<dbReference type="InterPro" id="IPR000835">
    <property type="entry name" value="HTH_MarR-typ"/>
</dbReference>
<evidence type="ECO:0000256" key="1">
    <source>
        <dbReference type="ARBA" id="ARBA00023015"/>
    </source>
</evidence>
<dbReference type="SUPFAM" id="SSF46785">
    <property type="entry name" value="Winged helix' DNA-binding domain"/>
    <property type="match status" value="1"/>
</dbReference>
<dbReference type="PANTHER" id="PTHR33164:SF43">
    <property type="entry name" value="HTH-TYPE TRANSCRIPTIONAL REPRESSOR YETL"/>
    <property type="match status" value="1"/>
</dbReference>
<protein>
    <submittedName>
        <fullName evidence="5">MarR family transcriptional regulator</fullName>
    </submittedName>
</protein>
<dbReference type="EMBL" id="LDOV01000022">
    <property type="protein sequence ID" value="KLV00434.1"/>
    <property type="molecule type" value="Genomic_DNA"/>
</dbReference>
<feature type="domain" description="HTH marR-type" evidence="4">
    <location>
        <begin position="7"/>
        <end position="137"/>
    </location>
</feature>
<evidence type="ECO:0000256" key="3">
    <source>
        <dbReference type="ARBA" id="ARBA00023163"/>
    </source>
</evidence>
<keyword evidence="6" id="KW-1185">Reference proteome</keyword>
<dbReference type="GO" id="GO:0003677">
    <property type="term" value="F:DNA binding"/>
    <property type="evidence" value="ECO:0007669"/>
    <property type="project" value="UniProtKB-KW"/>
</dbReference>
<dbReference type="Proteomes" id="UP000036426">
    <property type="component" value="Unassembled WGS sequence"/>
</dbReference>
<evidence type="ECO:0000313" key="5">
    <source>
        <dbReference type="EMBL" id="KLV00434.1"/>
    </source>
</evidence>
<keyword evidence="1" id="KW-0805">Transcription regulation</keyword>
<dbReference type="PROSITE" id="PS50995">
    <property type="entry name" value="HTH_MARR_2"/>
    <property type="match status" value="1"/>
</dbReference>
<dbReference type="Gene3D" id="1.10.10.10">
    <property type="entry name" value="Winged helix-like DNA-binding domain superfamily/Winged helix DNA-binding domain"/>
    <property type="match status" value="1"/>
</dbReference>
<dbReference type="InterPro" id="IPR036388">
    <property type="entry name" value="WH-like_DNA-bd_sf"/>
</dbReference>
<organism evidence="5 6">
    <name type="scientific">Photobacterium aphoticum</name>
    <dbReference type="NCBI Taxonomy" id="754436"/>
    <lineage>
        <taxon>Bacteria</taxon>
        <taxon>Pseudomonadati</taxon>
        <taxon>Pseudomonadota</taxon>
        <taxon>Gammaproteobacteria</taxon>
        <taxon>Vibrionales</taxon>
        <taxon>Vibrionaceae</taxon>
        <taxon>Photobacterium</taxon>
    </lineage>
</organism>
<keyword evidence="2" id="KW-0238">DNA-binding</keyword>
<dbReference type="PANTHER" id="PTHR33164">
    <property type="entry name" value="TRANSCRIPTIONAL REGULATOR, MARR FAMILY"/>
    <property type="match status" value="1"/>
</dbReference>
<evidence type="ECO:0000256" key="2">
    <source>
        <dbReference type="ARBA" id="ARBA00023125"/>
    </source>
</evidence>
<accession>A0A0J1GLU7</accession>
<keyword evidence="3" id="KW-0804">Transcription</keyword>
<dbReference type="InterPro" id="IPR039422">
    <property type="entry name" value="MarR/SlyA-like"/>
</dbReference>
<name>A0A0J1GLU7_9GAMM</name>
<comment type="caution">
    <text evidence="5">The sequence shown here is derived from an EMBL/GenBank/DDBJ whole genome shotgun (WGS) entry which is preliminary data.</text>
</comment>
<sequence length="140" mass="15781">MAHDTSLDSLLHLVHIMKRQLHDHIEQLGLPLTPMHVRVIKIIDRKSPCTANDIVQFLNRDKAQVTRLLNTLIEKGYIEKVPNPDDKRSQRLLLTNSGAAIMAQISGIDEKMSQQLTAGITTEDLAALKRITQQMAKNLQ</sequence>
<evidence type="ECO:0000313" key="6">
    <source>
        <dbReference type="Proteomes" id="UP000036426"/>
    </source>
</evidence>